<dbReference type="Proteomes" id="UP000193944">
    <property type="component" value="Unassembled WGS sequence"/>
</dbReference>
<dbReference type="GO" id="GO:0047046">
    <property type="term" value="F:homoisocitrate dehydrogenase activity"/>
    <property type="evidence" value="ECO:0007669"/>
    <property type="project" value="EnsemblFungi"/>
</dbReference>
<protein>
    <submittedName>
        <fullName evidence="3">Isocitrate/isopropylmalate dehydrogenase</fullName>
    </submittedName>
</protein>
<dbReference type="PROSITE" id="PS00470">
    <property type="entry name" value="IDH_IMDH"/>
    <property type="match status" value="1"/>
</dbReference>
<dbReference type="OrthoDB" id="10261637at2759"/>
<reference evidence="3 4" key="1">
    <citation type="submission" date="2016-08" db="EMBL/GenBank/DDBJ databases">
        <title>A Parts List for Fungal Cellulosomes Revealed by Comparative Genomics.</title>
        <authorList>
            <consortium name="DOE Joint Genome Institute"/>
            <person name="Haitjema C.H."/>
            <person name="Gilmore S.P."/>
            <person name="Henske J.K."/>
            <person name="Solomon K.V."/>
            <person name="De Groot R."/>
            <person name="Kuo A."/>
            <person name="Mondo S.J."/>
            <person name="Salamov A.A."/>
            <person name="Labutti K."/>
            <person name="Zhao Z."/>
            <person name="Chiniquy J."/>
            <person name="Barry K."/>
            <person name="Brewer H.M."/>
            <person name="Purvine S.O."/>
            <person name="Wright A.T."/>
            <person name="Boxma B."/>
            <person name="Van Alen T."/>
            <person name="Hackstein J.H."/>
            <person name="Baker S.E."/>
            <person name="Grigoriev I.V."/>
            <person name="O'Malley M.A."/>
        </authorList>
    </citation>
    <scope>NUCLEOTIDE SEQUENCE [LARGE SCALE GENOMIC DNA]</scope>
    <source>
        <strain evidence="3 4">S4</strain>
    </source>
</reference>
<dbReference type="PANTHER" id="PTHR11835:SF48">
    <property type="entry name" value="HOMOISOCITRATE DEHYDROGENASE, MITOCHONDRIAL"/>
    <property type="match status" value="1"/>
</dbReference>
<dbReference type="GO" id="GO:0005739">
    <property type="term" value="C:mitochondrion"/>
    <property type="evidence" value="ECO:0007669"/>
    <property type="project" value="TreeGrafter"/>
</dbReference>
<feature type="domain" description="Isopropylmalate dehydrogenase-like" evidence="2">
    <location>
        <begin position="6"/>
        <end position="360"/>
    </location>
</feature>
<dbReference type="GO" id="GO:0004449">
    <property type="term" value="F:isocitrate dehydrogenase (NAD+) activity"/>
    <property type="evidence" value="ECO:0007669"/>
    <property type="project" value="TreeGrafter"/>
</dbReference>
<evidence type="ECO:0000259" key="2">
    <source>
        <dbReference type="SMART" id="SM01329"/>
    </source>
</evidence>
<gene>
    <name evidence="3" type="ORF">BCR32DRAFT_293479</name>
</gene>
<organism evidence="3 4">
    <name type="scientific">Anaeromyces robustus</name>
    <dbReference type="NCBI Taxonomy" id="1754192"/>
    <lineage>
        <taxon>Eukaryota</taxon>
        <taxon>Fungi</taxon>
        <taxon>Fungi incertae sedis</taxon>
        <taxon>Chytridiomycota</taxon>
        <taxon>Chytridiomycota incertae sedis</taxon>
        <taxon>Neocallimastigomycetes</taxon>
        <taxon>Neocallimastigales</taxon>
        <taxon>Neocallimastigaceae</taxon>
        <taxon>Anaeromyces</taxon>
    </lineage>
</organism>
<dbReference type="InterPro" id="IPR019818">
    <property type="entry name" value="IsoCit/isopropylmalate_DH_CS"/>
</dbReference>
<dbReference type="GO" id="GO:0051287">
    <property type="term" value="F:NAD binding"/>
    <property type="evidence" value="ECO:0007669"/>
    <property type="project" value="InterPro"/>
</dbReference>
<dbReference type="EMBL" id="MCFG01000128">
    <property type="protein sequence ID" value="ORX81028.1"/>
    <property type="molecule type" value="Genomic_DNA"/>
</dbReference>
<dbReference type="GO" id="GO:0000287">
    <property type="term" value="F:magnesium ion binding"/>
    <property type="evidence" value="ECO:0007669"/>
    <property type="project" value="InterPro"/>
</dbReference>
<accession>A0A1Y1X5U6</accession>
<proteinExistence type="inferred from homology"/>
<sequence length="364" mass="39103">MSEKLTIGLIPADGIGKEVIPPAAEVMDAVLPGKFEFITLPAGFELFQQTGVALPDETVETLRTKCQGALFGAVSSPSHKVAGYSSPIVALRKKLQTYANIRPVSSPAVRNAKNQTVPVDMLIIRENTECLYIKKERSETDENGQKVCYAERKISEFASKRIGRVAFDMAVARGKLREQQKQQGINVAWTGKPKVTIVHKSNVLSVTDGLFRESVLAVKNEKPEYADVDVEEQLVDSMVYRMFREPEKFDVVVAPNMYGDIISDGAAALVGSLGLVPSTNFGDVVVIGEPVHGSAPDIAGKGIANPIASIRSAAMLLENLGFTAEAAKIYNAVDKLLSEGKTLTPDLGGNATTKDVTAAIISQL</sequence>
<dbReference type="SMART" id="SM01329">
    <property type="entry name" value="Iso_dh"/>
    <property type="match status" value="1"/>
</dbReference>
<dbReference type="InterPro" id="IPR024084">
    <property type="entry name" value="IsoPropMal-DH-like_dom"/>
</dbReference>
<keyword evidence="4" id="KW-1185">Reference proteome</keyword>
<evidence type="ECO:0000313" key="3">
    <source>
        <dbReference type="EMBL" id="ORX81028.1"/>
    </source>
</evidence>
<dbReference type="Pfam" id="PF00180">
    <property type="entry name" value="Iso_dh"/>
    <property type="match status" value="1"/>
</dbReference>
<evidence type="ECO:0000256" key="1">
    <source>
        <dbReference type="ARBA" id="ARBA00007769"/>
    </source>
</evidence>
<dbReference type="STRING" id="1754192.A0A1Y1X5U6"/>
<dbReference type="PANTHER" id="PTHR11835">
    <property type="entry name" value="DECARBOXYLATING DEHYDROGENASES-ISOCITRATE, ISOPROPYLMALATE, TARTRATE"/>
    <property type="match status" value="1"/>
</dbReference>
<comment type="caution">
    <text evidence="3">The sequence shown here is derived from an EMBL/GenBank/DDBJ whole genome shotgun (WGS) entry which is preliminary data.</text>
</comment>
<dbReference type="Gene3D" id="3.40.718.10">
    <property type="entry name" value="Isopropylmalate Dehydrogenase"/>
    <property type="match status" value="1"/>
</dbReference>
<dbReference type="SUPFAM" id="SSF53659">
    <property type="entry name" value="Isocitrate/Isopropylmalate dehydrogenase-like"/>
    <property type="match status" value="1"/>
</dbReference>
<dbReference type="GO" id="GO:0019878">
    <property type="term" value="P:lysine biosynthetic process via aminoadipic acid"/>
    <property type="evidence" value="ECO:0007669"/>
    <property type="project" value="EnsemblFungi"/>
</dbReference>
<reference evidence="3 4" key="2">
    <citation type="submission" date="2016-08" db="EMBL/GenBank/DDBJ databases">
        <title>Pervasive Adenine N6-methylation of Active Genes in Fungi.</title>
        <authorList>
            <consortium name="DOE Joint Genome Institute"/>
            <person name="Mondo S.J."/>
            <person name="Dannebaum R.O."/>
            <person name="Kuo R.C."/>
            <person name="Labutti K."/>
            <person name="Haridas S."/>
            <person name="Kuo A."/>
            <person name="Salamov A."/>
            <person name="Ahrendt S.R."/>
            <person name="Lipzen A."/>
            <person name="Sullivan W."/>
            <person name="Andreopoulos W.B."/>
            <person name="Clum A."/>
            <person name="Lindquist E."/>
            <person name="Daum C."/>
            <person name="Ramamoorthy G.K."/>
            <person name="Gryganskyi A."/>
            <person name="Culley D."/>
            <person name="Magnuson J.K."/>
            <person name="James T.Y."/>
            <person name="O'Malley M.A."/>
            <person name="Stajich J.E."/>
            <person name="Spatafora J.W."/>
            <person name="Visel A."/>
            <person name="Grigoriev I.V."/>
        </authorList>
    </citation>
    <scope>NUCLEOTIDE SEQUENCE [LARGE SCALE GENOMIC DNA]</scope>
    <source>
        <strain evidence="3 4">S4</strain>
    </source>
</reference>
<dbReference type="GO" id="GO:0006099">
    <property type="term" value="P:tricarboxylic acid cycle"/>
    <property type="evidence" value="ECO:0007669"/>
    <property type="project" value="TreeGrafter"/>
</dbReference>
<dbReference type="GO" id="GO:0006102">
    <property type="term" value="P:isocitrate metabolic process"/>
    <property type="evidence" value="ECO:0007669"/>
    <property type="project" value="TreeGrafter"/>
</dbReference>
<evidence type="ECO:0000313" key="4">
    <source>
        <dbReference type="Proteomes" id="UP000193944"/>
    </source>
</evidence>
<dbReference type="AlphaFoldDB" id="A0A1Y1X5U6"/>
<name>A0A1Y1X5U6_9FUNG</name>
<comment type="similarity">
    <text evidence="1">Belongs to the isocitrate and isopropylmalate dehydrogenases family.</text>
</comment>